<feature type="compositionally biased region" description="Polar residues" evidence="5">
    <location>
        <begin position="51"/>
        <end position="60"/>
    </location>
</feature>
<dbReference type="SUPFAM" id="SSF50978">
    <property type="entry name" value="WD40 repeat-like"/>
    <property type="match status" value="1"/>
</dbReference>
<dbReference type="SMART" id="SM00320">
    <property type="entry name" value="WD40"/>
    <property type="match status" value="5"/>
</dbReference>
<dbReference type="PANTHER" id="PTHR22846">
    <property type="entry name" value="WD40 REPEAT PROTEIN"/>
    <property type="match status" value="1"/>
</dbReference>
<evidence type="ECO:0000313" key="7">
    <source>
        <dbReference type="Proteomes" id="UP000186955"/>
    </source>
</evidence>
<comment type="caution">
    <text evidence="6">The sequence shown here is derived from an EMBL/GenBank/DDBJ whole genome shotgun (WGS) entry which is preliminary data.</text>
</comment>
<gene>
    <name evidence="6" type="ORF">PENSUB_3298</name>
</gene>
<organism evidence="6 7">
    <name type="scientific">Penicillium subrubescens</name>
    <dbReference type="NCBI Taxonomy" id="1316194"/>
    <lineage>
        <taxon>Eukaryota</taxon>
        <taxon>Fungi</taxon>
        <taxon>Dikarya</taxon>
        <taxon>Ascomycota</taxon>
        <taxon>Pezizomycotina</taxon>
        <taxon>Eurotiomycetes</taxon>
        <taxon>Eurotiomycetidae</taxon>
        <taxon>Eurotiales</taxon>
        <taxon>Aspergillaceae</taxon>
        <taxon>Penicillium</taxon>
    </lineage>
</organism>
<reference evidence="6 7" key="1">
    <citation type="submission" date="2016-10" db="EMBL/GenBank/DDBJ databases">
        <title>Genome sequence of the ascomycete fungus Penicillium subrubescens.</title>
        <authorList>
            <person name="De Vries R.P."/>
            <person name="Peng M."/>
            <person name="Dilokpimol A."/>
            <person name="Hilden K."/>
            <person name="Makela M.R."/>
            <person name="Grigoriev I."/>
            <person name="Riley R."/>
            <person name="Granchi Z."/>
        </authorList>
    </citation>
    <scope>NUCLEOTIDE SEQUENCE [LARGE SCALE GENOMIC DNA]</scope>
    <source>
        <strain evidence="6 7">CBS 132785</strain>
    </source>
</reference>
<dbReference type="GO" id="GO:0034967">
    <property type="term" value="C:Set3 complex"/>
    <property type="evidence" value="ECO:0007669"/>
    <property type="project" value="TreeGrafter"/>
</dbReference>
<evidence type="ECO:0000256" key="5">
    <source>
        <dbReference type="SAM" id="MobiDB-lite"/>
    </source>
</evidence>
<dbReference type="InterPro" id="IPR001680">
    <property type="entry name" value="WD40_rpt"/>
</dbReference>
<sequence length="578" mass="62377">MERAWYPDPQALPFARHIKTHALVSLVQKGLQYHELESSIDKDSNDEAQEGNPTTFTPSNYFFGPEPFEVSTLKSRDEVSADQAPALAPAPESAPESAPEPAQEPAPEPAHDGVTNGHPVETSKKIHPSETTNGDEAMEVDEAESKPASPHPHVPDLDGDGDVSMGAMEPEEVPQEPTLRTGSSVGIQISPAKAADLTPDTALLDEDHVLSASWRPRDPSLLVAAGDTFCSLWKLSSTSAPAQNKFLNLKGTGAYVSTVAWDGIGAKLAVASFRDMKGNVTMYNADGNVVDLLPELPRVISGLHWAEESPQLVIVASDERTSELALWDDSQRPDVYPPPQVIDNQIYDFAWCGRNQVFACGNGAVYECEIDNNIRLVKTHTSQLGDTEWTFLRCAHTPSYSVAVTASATKASIWIPTHDILIENAHQDAITAIDIQHQSALQAKQGSSSITIASYSADSTVGVWQVNLDTKQYTSVHRLRLGASIPALTGSFSPDGYALGAVSKDQVFIWNVERGGDPMATWKAPSGAQVKEEPDRAINGQNGHGPAIPDRALSWDPDGKKLACGLGNQVWRFVLNNT</sequence>
<dbReference type="InterPro" id="IPR015943">
    <property type="entry name" value="WD40/YVTN_repeat-like_dom_sf"/>
</dbReference>
<comment type="subcellular location">
    <subcellularLocation>
        <location evidence="1">Nucleus</location>
    </subcellularLocation>
</comment>
<name>A0A1Q5UFM5_9EURO</name>
<dbReference type="GO" id="GO:0003714">
    <property type="term" value="F:transcription corepressor activity"/>
    <property type="evidence" value="ECO:0007669"/>
    <property type="project" value="InterPro"/>
</dbReference>
<evidence type="ECO:0000256" key="1">
    <source>
        <dbReference type="ARBA" id="ARBA00004123"/>
    </source>
</evidence>
<dbReference type="InterPro" id="IPR036322">
    <property type="entry name" value="WD40_repeat_dom_sf"/>
</dbReference>
<dbReference type="GO" id="GO:0006357">
    <property type="term" value="P:regulation of transcription by RNA polymerase II"/>
    <property type="evidence" value="ECO:0007669"/>
    <property type="project" value="TreeGrafter"/>
</dbReference>
<dbReference type="STRING" id="1316194.A0A1Q5UFM5"/>
<keyword evidence="4" id="KW-0539">Nucleus</keyword>
<keyword evidence="7" id="KW-1185">Reference proteome</keyword>
<dbReference type="AlphaFoldDB" id="A0A1Q5UFM5"/>
<evidence type="ECO:0000256" key="3">
    <source>
        <dbReference type="ARBA" id="ARBA00022737"/>
    </source>
</evidence>
<accession>A0A1Q5UFM5</accession>
<proteinExistence type="predicted"/>
<evidence type="ECO:0000256" key="2">
    <source>
        <dbReference type="ARBA" id="ARBA00022574"/>
    </source>
</evidence>
<dbReference type="PANTHER" id="PTHR22846:SF2">
    <property type="entry name" value="F-BOX-LIKE_WD REPEAT-CONTAINING PROTEIN EBI"/>
    <property type="match status" value="1"/>
</dbReference>
<dbReference type="Gene3D" id="2.130.10.10">
    <property type="entry name" value="YVTN repeat-like/Quinoprotein amine dehydrogenase"/>
    <property type="match status" value="1"/>
</dbReference>
<keyword evidence="3" id="KW-0677">Repeat</keyword>
<evidence type="ECO:0000256" key="4">
    <source>
        <dbReference type="ARBA" id="ARBA00023242"/>
    </source>
</evidence>
<dbReference type="InterPro" id="IPR045183">
    <property type="entry name" value="Ebi-like"/>
</dbReference>
<feature type="compositionally biased region" description="Low complexity" evidence="5">
    <location>
        <begin position="83"/>
        <end position="101"/>
    </location>
</feature>
<protein>
    <submittedName>
        <fullName evidence="6">F-box-like/WD repeat-containing protein TBL1XR1-B</fullName>
    </submittedName>
</protein>
<keyword evidence="2" id="KW-0853">WD repeat</keyword>
<dbReference type="Proteomes" id="UP000186955">
    <property type="component" value="Unassembled WGS sequence"/>
</dbReference>
<feature type="region of interest" description="Disordered" evidence="5">
    <location>
        <begin position="39"/>
        <end position="184"/>
    </location>
</feature>
<evidence type="ECO:0000313" key="6">
    <source>
        <dbReference type="EMBL" id="OKP11276.1"/>
    </source>
</evidence>
<dbReference type="EMBL" id="MNBE01000293">
    <property type="protein sequence ID" value="OKP11276.1"/>
    <property type="molecule type" value="Genomic_DNA"/>
</dbReference>
<dbReference type="Gene3D" id="1.20.960.30">
    <property type="match status" value="1"/>
</dbReference>